<name>A0A0C9S1E9_9CONI</name>
<comment type="similarity">
    <text evidence="3">Belongs to the 3-hydroxybenzoate 6-hydroxylase family.</text>
</comment>
<dbReference type="Pfam" id="PF01494">
    <property type="entry name" value="FAD_binding_3"/>
    <property type="match status" value="1"/>
</dbReference>
<dbReference type="PRINTS" id="PR00420">
    <property type="entry name" value="RNGMNOXGNASE"/>
</dbReference>
<evidence type="ECO:0000256" key="3">
    <source>
        <dbReference type="ARBA" id="ARBA00024018"/>
    </source>
</evidence>
<dbReference type="Gene3D" id="3.50.50.60">
    <property type="entry name" value="FAD/NAD(P)-binding domain"/>
    <property type="match status" value="1"/>
</dbReference>
<dbReference type="PANTHER" id="PTHR45934">
    <property type="entry name" value="FAD/NAD(P)-BINDING OXIDOREDUCTASE FAMILY PROTEIN"/>
    <property type="match status" value="1"/>
</dbReference>
<dbReference type="SUPFAM" id="SSF51905">
    <property type="entry name" value="FAD/NAD(P)-binding domain"/>
    <property type="match status" value="1"/>
</dbReference>
<evidence type="ECO:0000256" key="2">
    <source>
        <dbReference type="ARBA" id="ARBA00023033"/>
    </source>
</evidence>
<feature type="domain" description="FAD-binding" evidence="4">
    <location>
        <begin position="18"/>
        <end position="338"/>
    </location>
</feature>
<organism evidence="5">
    <name type="scientific">Wollemia nobilis</name>
    <dbReference type="NCBI Taxonomy" id="56998"/>
    <lineage>
        <taxon>Eukaryota</taxon>
        <taxon>Viridiplantae</taxon>
        <taxon>Streptophyta</taxon>
        <taxon>Embryophyta</taxon>
        <taxon>Tracheophyta</taxon>
        <taxon>Spermatophyta</taxon>
        <taxon>Pinopsida</taxon>
        <taxon>Pinidae</taxon>
        <taxon>Conifers II</taxon>
        <taxon>Araucariales</taxon>
        <taxon>Araucariaceae</taxon>
        <taxon>Wollemia</taxon>
    </lineage>
</organism>
<dbReference type="GO" id="GO:0071949">
    <property type="term" value="F:FAD binding"/>
    <property type="evidence" value="ECO:0007669"/>
    <property type="project" value="InterPro"/>
</dbReference>
<evidence type="ECO:0000313" key="5">
    <source>
        <dbReference type="EMBL" id="JAG85612.1"/>
    </source>
</evidence>
<reference evidence="5" key="1">
    <citation type="submission" date="2015-02" db="EMBL/GenBank/DDBJ databases">
        <title>A transcriptome of Wollemia nobilis - a relic of Gondwana.</title>
        <authorList>
            <person name="Chia J.Y."/>
            <person name="Leong Y.S."/>
            <person name="Abdul Karim S."/>
            <person name="Wan Azmi N."/>
            <person name="Hercus R."/>
            <person name="Croft L."/>
        </authorList>
    </citation>
    <scope>NUCLEOTIDE SEQUENCE</scope>
    <source>
        <strain evidence="5">MaeBrown</strain>
        <tissue evidence="5">Leaf</tissue>
    </source>
</reference>
<dbReference type="InterPro" id="IPR036188">
    <property type="entry name" value="FAD/NAD-bd_sf"/>
</dbReference>
<dbReference type="InterPro" id="IPR002938">
    <property type="entry name" value="FAD-bd"/>
</dbReference>
<sequence length="416" mass="45387">MSNQSVNSDGCDEEFEGIVIVGGGIGGLSTALALHRFGLRSLVLERAETLRTTGAALTLMTNAWRALHYLGVADSIRRQHPQLQGAQVTSIPSGFTKELSHTGPGKCGNHELRAVQRSILLGTLAKELPAGTIRFNSKVVSIQQCENSSLKTIQLRDGAKIKAKVLIGCDGVNSVVAEWIGLQAPSLSGRSAIRGLATFPEGHKFENKVVQYWGDNLRVGFVPCNDKDVYWFITQKSHPHDSDIAHDPERILEFSVEKLGDFPEPIIDIVKKSQIDTLTLAPLCLRWPWAMLLGKLSKENVCVVGDAMHPMTPDLGQGGGATLEDAVVLGRCLGKALTAMNGLEDKKGIEEALNNFVEERRWRAFWLISGAYLTGLVQQGYGGVIMRFIRDKFLAKKLSENILNQADFDCGELGAK</sequence>
<keyword evidence="1" id="KW-0560">Oxidoreductase</keyword>
<dbReference type="EMBL" id="GCHU01025328">
    <property type="protein sequence ID" value="JAG85612.1"/>
    <property type="molecule type" value="Transcribed_RNA"/>
</dbReference>
<evidence type="ECO:0000256" key="1">
    <source>
        <dbReference type="ARBA" id="ARBA00023002"/>
    </source>
</evidence>
<accession>A0A0C9S1E9</accession>
<dbReference type="GO" id="GO:0004497">
    <property type="term" value="F:monooxygenase activity"/>
    <property type="evidence" value="ECO:0007669"/>
    <property type="project" value="UniProtKB-KW"/>
</dbReference>
<proteinExistence type="inferred from homology"/>
<dbReference type="InterPro" id="IPR044560">
    <property type="entry name" value="MOase"/>
</dbReference>
<protein>
    <submittedName>
        <fullName evidence="5">TSA: Wollemia nobilis Ref_Wollemi_Transcript_25519_1577 transcribed RNA sequence</fullName>
    </submittedName>
</protein>
<dbReference type="AlphaFoldDB" id="A0A0C9S1E9"/>
<keyword evidence="2" id="KW-0503">Monooxygenase</keyword>
<evidence type="ECO:0000259" key="4">
    <source>
        <dbReference type="Pfam" id="PF01494"/>
    </source>
</evidence>
<dbReference type="PANTHER" id="PTHR45934:SF28">
    <property type="entry name" value="OS03G0153100 PROTEIN"/>
    <property type="match status" value="1"/>
</dbReference>